<feature type="compositionally biased region" description="Basic residues" evidence="1">
    <location>
        <begin position="158"/>
        <end position="168"/>
    </location>
</feature>
<feature type="region of interest" description="Disordered" evidence="1">
    <location>
        <begin position="29"/>
        <end position="216"/>
    </location>
</feature>
<dbReference type="EMBL" id="HBGA01044181">
    <property type="protein sequence ID" value="CAD9004975.1"/>
    <property type="molecule type" value="Transcribed_RNA"/>
</dbReference>
<feature type="compositionally biased region" description="Basic and acidic residues" evidence="1">
    <location>
        <begin position="169"/>
        <end position="181"/>
    </location>
</feature>
<name>A0A7S1I8Y5_9EUGL</name>
<evidence type="ECO:0000256" key="1">
    <source>
        <dbReference type="SAM" id="MobiDB-lite"/>
    </source>
</evidence>
<accession>A0A7S1I8Y5</accession>
<gene>
    <name evidence="2" type="ORF">EGYM00392_LOCUS16062</name>
</gene>
<organism evidence="2">
    <name type="scientific">Eutreptiella gymnastica</name>
    <dbReference type="NCBI Taxonomy" id="73025"/>
    <lineage>
        <taxon>Eukaryota</taxon>
        <taxon>Discoba</taxon>
        <taxon>Euglenozoa</taxon>
        <taxon>Euglenida</taxon>
        <taxon>Spirocuta</taxon>
        <taxon>Euglenophyceae</taxon>
        <taxon>Eutreptiales</taxon>
        <taxon>Eutreptiaceae</taxon>
        <taxon>Eutreptiella</taxon>
    </lineage>
</organism>
<proteinExistence type="predicted"/>
<reference evidence="2" key="1">
    <citation type="submission" date="2021-01" db="EMBL/GenBank/DDBJ databases">
        <authorList>
            <person name="Corre E."/>
            <person name="Pelletier E."/>
            <person name="Niang G."/>
            <person name="Scheremetjew M."/>
            <person name="Finn R."/>
            <person name="Kale V."/>
            <person name="Holt S."/>
            <person name="Cochrane G."/>
            <person name="Meng A."/>
            <person name="Brown T."/>
            <person name="Cohen L."/>
        </authorList>
    </citation>
    <scope>NUCLEOTIDE SEQUENCE</scope>
    <source>
        <strain evidence="2">NIES-381</strain>
    </source>
</reference>
<feature type="compositionally biased region" description="Basic residues" evidence="1">
    <location>
        <begin position="205"/>
        <end position="216"/>
    </location>
</feature>
<feature type="compositionally biased region" description="Basic residues" evidence="1">
    <location>
        <begin position="106"/>
        <end position="121"/>
    </location>
</feature>
<sequence>MAKGHLHQVESWMSRWWNNVNQGIQGRNKVSSGQLTQCPMPASGNPKDVAAQMEAKVEVAEVPEDETEPATPNTRQQLFPADDRGREDDNDERRPLQDNGGERKDAKKKPKGKQAKGRTTRRSPSPMDEAGSGDDDNSSRSSCSASPRHKSRTPSPRKSPRKTVKPVRHGVDDGDKGDKDERKRRRREELLGPQGSTPTAEQQRKRLGVRRGRGKD</sequence>
<feature type="compositionally biased region" description="Basic and acidic residues" evidence="1">
    <location>
        <begin position="81"/>
        <end position="105"/>
    </location>
</feature>
<protein>
    <submittedName>
        <fullName evidence="2">Uncharacterized protein</fullName>
    </submittedName>
</protein>
<dbReference type="AlphaFoldDB" id="A0A7S1I8Y5"/>
<evidence type="ECO:0000313" key="2">
    <source>
        <dbReference type="EMBL" id="CAD9004975.1"/>
    </source>
</evidence>